<dbReference type="GO" id="GO:0008865">
    <property type="term" value="F:fructokinase activity"/>
    <property type="evidence" value="ECO:0007669"/>
    <property type="project" value="TreeGrafter"/>
</dbReference>
<dbReference type="EC" id="2.7.1.-" evidence="9"/>
<name>A0A0B2NV66_GLYSO</name>
<accession>A0A0B2NV66</accession>
<dbReference type="GO" id="GO:0005829">
    <property type="term" value="C:cytosol"/>
    <property type="evidence" value="ECO:0007669"/>
    <property type="project" value="TreeGrafter"/>
</dbReference>
<protein>
    <recommendedName>
        <fullName evidence="9">Phosphotransferase</fullName>
        <ecNumber evidence="9">2.7.1.-</ecNumber>
    </recommendedName>
</protein>
<dbReference type="SUPFAM" id="SSF53067">
    <property type="entry name" value="Actin-like ATPase domain"/>
    <property type="match status" value="2"/>
</dbReference>
<dbReference type="GO" id="GO:0006006">
    <property type="term" value="P:glucose metabolic process"/>
    <property type="evidence" value="ECO:0007669"/>
    <property type="project" value="TreeGrafter"/>
</dbReference>
<keyword evidence="4 9" id="KW-0808">Transferase</keyword>
<dbReference type="PANTHER" id="PTHR19443">
    <property type="entry name" value="HEXOKINASE"/>
    <property type="match status" value="1"/>
</dbReference>
<dbReference type="GO" id="GO:0006096">
    <property type="term" value="P:glycolytic process"/>
    <property type="evidence" value="ECO:0007669"/>
    <property type="project" value="UniProtKB-UniPathway"/>
</dbReference>
<comment type="similarity">
    <text evidence="3 9">Belongs to the hexokinase family.</text>
</comment>
<evidence type="ECO:0000259" key="10">
    <source>
        <dbReference type="Pfam" id="PF00349"/>
    </source>
</evidence>
<dbReference type="PRINTS" id="PR00475">
    <property type="entry name" value="HEXOKINASE"/>
</dbReference>
<keyword evidence="5 9" id="KW-0547">Nucleotide-binding</keyword>
<evidence type="ECO:0000256" key="9">
    <source>
        <dbReference type="RuleBase" id="RU362007"/>
    </source>
</evidence>
<dbReference type="UniPathway" id="UPA00242"/>
<dbReference type="GO" id="GO:0001678">
    <property type="term" value="P:intracellular glucose homeostasis"/>
    <property type="evidence" value="ECO:0007669"/>
    <property type="project" value="InterPro"/>
</dbReference>
<keyword evidence="8 9" id="KW-0324">Glycolysis</keyword>
<evidence type="ECO:0000256" key="7">
    <source>
        <dbReference type="ARBA" id="ARBA00022840"/>
    </source>
</evidence>
<dbReference type="UniPathway" id="UPA00109">
    <property type="reaction ID" value="UER00180"/>
</dbReference>
<feature type="domain" description="Hexokinase C-terminal" evidence="11">
    <location>
        <begin position="89"/>
        <end position="203"/>
    </location>
</feature>
<proteinExistence type="inferred from homology"/>
<evidence type="ECO:0000256" key="6">
    <source>
        <dbReference type="ARBA" id="ARBA00022777"/>
    </source>
</evidence>
<dbReference type="InterPro" id="IPR022673">
    <property type="entry name" value="Hexokinase_C"/>
</dbReference>
<evidence type="ECO:0000256" key="8">
    <source>
        <dbReference type="ARBA" id="ARBA00023152"/>
    </source>
</evidence>
<dbReference type="GO" id="GO:0004340">
    <property type="term" value="F:glucokinase activity"/>
    <property type="evidence" value="ECO:0007669"/>
    <property type="project" value="TreeGrafter"/>
</dbReference>
<comment type="pathway">
    <text evidence="1">Carbohydrate degradation.</text>
</comment>
<feature type="domain" description="Hexokinase N-terminal" evidence="10">
    <location>
        <begin position="40"/>
        <end position="79"/>
    </location>
</feature>
<dbReference type="AlphaFoldDB" id="A0A0B2NV66"/>
<evidence type="ECO:0000256" key="2">
    <source>
        <dbReference type="ARBA" id="ARBA00005028"/>
    </source>
</evidence>
<dbReference type="InterPro" id="IPR043129">
    <property type="entry name" value="ATPase_NBD"/>
</dbReference>
<dbReference type="EMBL" id="KN672080">
    <property type="protein sequence ID" value="KHM99137.1"/>
    <property type="molecule type" value="Genomic_DNA"/>
</dbReference>
<gene>
    <name evidence="12" type="ORF">glysoja_032028</name>
</gene>
<dbReference type="Proteomes" id="UP000053555">
    <property type="component" value="Unassembled WGS sequence"/>
</dbReference>
<comment type="pathway">
    <text evidence="2">Carbohydrate metabolism; hexose metabolism.</text>
</comment>
<evidence type="ECO:0000256" key="5">
    <source>
        <dbReference type="ARBA" id="ARBA00022741"/>
    </source>
</evidence>
<evidence type="ECO:0000256" key="1">
    <source>
        <dbReference type="ARBA" id="ARBA00004921"/>
    </source>
</evidence>
<evidence type="ECO:0000259" key="11">
    <source>
        <dbReference type="Pfam" id="PF03727"/>
    </source>
</evidence>
<organism evidence="12">
    <name type="scientific">Glycine soja</name>
    <name type="common">Wild soybean</name>
    <dbReference type="NCBI Taxonomy" id="3848"/>
    <lineage>
        <taxon>Eukaryota</taxon>
        <taxon>Viridiplantae</taxon>
        <taxon>Streptophyta</taxon>
        <taxon>Embryophyta</taxon>
        <taxon>Tracheophyta</taxon>
        <taxon>Spermatophyta</taxon>
        <taxon>Magnoliopsida</taxon>
        <taxon>eudicotyledons</taxon>
        <taxon>Gunneridae</taxon>
        <taxon>Pentapetalae</taxon>
        <taxon>rosids</taxon>
        <taxon>fabids</taxon>
        <taxon>Fabales</taxon>
        <taxon>Fabaceae</taxon>
        <taxon>Papilionoideae</taxon>
        <taxon>50 kb inversion clade</taxon>
        <taxon>NPAAA clade</taxon>
        <taxon>indigoferoid/millettioid clade</taxon>
        <taxon>Phaseoleae</taxon>
        <taxon>Glycine</taxon>
        <taxon>Glycine subgen. Soja</taxon>
    </lineage>
</organism>
<dbReference type="GO" id="GO:0005739">
    <property type="term" value="C:mitochondrion"/>
    <property type="evidence" value="ECO:0007669"/>
    <property type="project" value="TreeGrafter"/>
</dbReference>
<evidence type="ECO:0000313" key="12">
    <source>
        <dbReference type="EMBL" id="KHM99137.1"/>
    </source>
</evidence>
<dbReference type="PANTHER" id="PTHR19443:SF63">
    <property type="entry name" value="HEXOKINASE-LIKE 1 PROTEIN-RELATED"/>
    <property type="match status" value="1"/>
</dbReference>
<dbReference type="Gene3D" id="3.30.420.40">
    <property type="match status" value="1"/>
</dbReference>
<dbReference type="Pfam" id="PF00349">
    <property type="entry name" value="Hexokinase_1"/>
    <property type="match status" value="1"/>
</dbReference>
<dbReference type="GO" id="GO:0005536">
    <property type="term" value="F:D-glucose binding"/>
    <property type="evidence" value="ECO:0007669"/>
    <property type="project" value="InterPro"/>
</dbReference>
<dbReference type="PROSITE" id="PS51748">
    <property type="entry name" value="HEXOKINASE_2"/>
    <property type="match status" value="1"/>
</dbReference>
<keyword evidence="6 9" id="KW-0418">Kinase</keyword>
<dbReference type="Gene3D" id="3.40.367.20">
    <property type="match status" value="1"/>
</dbReference>
<evidence type="ECO:0000256" key="4">
    <source>
        <dbReference type="ARBA" id="ARBA00022679"/>
    </source>
</evidence>
<dbReference type="Pfam" id="PF03727">
    <property type="entry name" value="Hexokinase_2"/>
    <property type="match status" value="1"/>
</dbReference>
<dbReference type="GO" id="GO:0005524">
    <property type="term" value="F:ATP binding"/>
    <property type="evidence" value="ECO:0007669"/>
    <property type="project" value="UniProtKB-UniRule"/>
</dbReference>
<dbReference type="InterPro" id="IPR001312">
    <property type="entry name" value="Hexokinase"/>
</dbReference>
<reference evidence="12" key="1">
    <citation type="submission" date="2014-07" db="EMBL/GenBank/DDBJ databases">
        <title>Identification of a novel salt tolerance gene in wild soybean by whole-genome sequencing.</title>
        <authorList>
            <person name="Lam H.-M."/>
            <person name="Qi X."/>
            <person name="Li M.-W."/>
            <person name="Liu X."/>
            <person name="Xie M."/>
            <person name="Ni M."/>
            <person name="Xu X."/>
        </authorList>
    </citation>
    <scope>NUCLEOTIDE SEQUENCE [LARGE SCALE GENOMIC DNA]</scope>
    <source>
        <tissue evidence="12">Root</tissue>
    </source>
</reference>
<sequence>MWPVKIGVESTEKWLDGHNRRRRKPQPSSLFMAAEKFMYNYKGRDVVACLNEAMERQGIDMRLSALVNDTVALLAGVEYWDNGVVVARTNACYVEQISAIPKLQGHVSSSGQMVNKHLSPSTDWGAFSNGLPLTKINREMDVATINLGDEQIFEKTISGMYLGEIVRQVLLEMAEEGCLFGKCVPQKLSTPLILRFYQCSRCHACELAA</sequence>
<dbReference type="InterPro" id="IPR022672">
    <property type="entry name" value="Hexokinase_N"/>
</dbReference>
<evidence type="ECO:0000256" key="3">
    <source>
        <dbReference type="ARBA" id="ARBA00009225"/>
    </source>
</evidence>
<keyword evidence="7 9" id="KW-0067">ATP-binding</keyword>